<proteinExistence type="predicted"/>
<evidence type="ECO:0000256" key="2">
    <source>
        <dbReference type="SAM" id="SignalP"/>
    </source>
</evidence>
<dbReference type="SUPFAM" id="SSF53474">
    <property type="entry name" value="alpha/beta-Hydrolases"/>
    <property type="match status" value="1"/>
</dbReference>
<sequence>MRTPRRSFRTAALCLTVLTSMAVTATGTWAEPESSSFYDPPAPLPPGENGDIIRHEPSDFFLDPLKTVPASAEAHRIMYRSTDTHGDPMAVTGTVLTPQVPWTGAGERPIIGYAVGTQGQGDQCAPSKLMAAGKEYEGAFLQGMLARGYGIVVTDYEGLGTPGVHTYVNSASEGHAVLDAVRAAQRLDEAGLPDDGPVATSGYSQGGGASAAAAELQADYAPELDFRGSYAGAVPADLGAVAEFLDGSPYFGFAGYAINGVEAAYPEVDTDEILNDRGERILEEIEQQCVGETVVRYPFTQSSTLTEDGRPLSAYLDEEPYAAILAEQRIGDRAPEAPVLVAHSAFDDIVPYEQGRNMARSWCEEGATVQFSTYPSPTHLATAVAAFGEAFAFLEARFAGLPAPGNCGSF</sequence>
<feature type="signal peptide" evidence="2">
    <location>
        <begin position="1"/>
        <end position="25"/>
    </location>
</feature>
<dbReference type="Gene3D" id="1.10.260.130">
    <property type="match status" value="1"/>
</dbReference>
<dbReference type="AlphaFoldDB" id="A0A368VUL0"/>
<dbReference type="InterPro" id="IPR005152">
    <property type="entry name" value="Lipase_secreted"/>
</dbReference>
<dbReference type="PANTHER" id="PTHR34853:SF1">
    <property type="entry name" value="LIPASE 5"/>
    <property type="match status" value="1"/>
</dbReference>
<dbReference type="OrthoDB" id="9798122at2"/>
<keyword evidence="2" id="KW-0732">Signal</keyword>
<dbReference type="Pfam" id="PF03583">
    <property type="entry name" value="LIP"/>
    <property type="match status" value="1"/>
</dbReference>
<reference evidence="3 4" key="1">
    <citation type="submission" date="2018-07" db="EMBL/GenBank/DDBJ databases">
        <title>Genomic Encyclopedia of Type Strains, Phase III (KMG-III): the genomes of soil and plant-associated and newly described type strains.</title>
        <authorList>
            <person name="Whitman W."/>
        </authorList>
    </citation>
    <scope>NUCLEOTIDE SEQUENCE [LARGE SCALE GENOMIC DNA]</scope>
    <source>
        <strain evidence="3 4">CECT 8575</strain>
    </source>
</reference>
<dbReference type="EMBL" id="QPJC01000007">
    <property type="protein sequence ID" value="RCW43143.1"/>
    <property type="molecule type" value="Genomic_DNA"/>
</dbReference>
<evidence type="ECO:0000313" key="4">
    <source>
        <dbReference type="Proteomes" id="UP000253495"/>
    </source>
</evidence>
<keyword evidence="4" id="KW-1185">Reference proteome</keyword>
<dbReference type="PIRSF" id="PIRSF029171">
    <property type="entry name" value="Esterase_LipA"/>
    <property type="match status" value="1"/>
</dbReference>
<dbReference type="InterPro" id="IPR029058">
    <property type="entry name" value="AB_hydrolase_fold"/>
</dbReference>
<dbReference type="PANTHER" id="PTHR34853">
    <property type="match status" value="1"/>
</dbReference>
<comment type="caution">
    <text evidence="3">The sequence shown here is derived from an EMBL/GenBank/DDBJ whole genome shotgun (WGS) entry which is preliminary data.</text>
</comment>
<organism evidence="3 4">
    <name type="scientific">Halopolyspora algeriensis</name>
    <dbReference type="NCBI Taxonomy" id="1500506"/>
    <lineage>
        <taxon>Bacteria</taxon>
        <taxon>Bacillati</taxon>
        <taxon>Actinomycetota</taxon>
        <taxon>Actinomycetes</taxon>
        <taxon>Actinomycetes incertae sedis</taxon>
        <taxon>Halopolyspora</taxon>
    </lineage>
</organism>
<accession>A0A368VUL0</accession>
<name>A0A368VUL0_9ACTN</name>
<evidence type="ECO:0000256" key="1">
    <source>
        <dbReference type="SAM" id="MobiDB-lite"/>
    </source>
</evidence>
<gene>
    <name evidence="3" type="ORF">DFQ14_10730</name>
</gene>
<evidence type="ECO:0000313" key="3">
    <source>
        <dbReference type="EMBL" id="RCW43143.1"/>
    </source>
</evidence>
<protein>
    <submittedName>
        <fullName evidence="3">Secretory lipase</fullName>
    </submittedName>
</protein>
<dbReference type="Proteomes" id="UP000253495">
    <property type="component" value="Unassembled WGS sequence"/>
</dbReference>
<feature type="region of interest" description="Disordered" evidence="1">
    <location>
        <begin position="30"/>
        <end position="52"/>
    </location>
</feature>
<dbReference type="Gene3D" id="3.40.50.1820">
    <property type="entry name" value="alpha/beta hydrolase"/>
    <property type="match status" value="1"/>
</dbReference>
<dbReference type="RefSeq" id="WP_114453371.1">
    <property type="nucleotide sequence ID" value="NZ_QPJC01000007.1"/>
</dbReference>
<feature type="chain" id="PRO_5038333774" evidence="2">
    <location>
        <begin position="26"/>
        <end position="410"/>
    </location>
</feature>
<dbReference type="GO" id="GO:0004806">
    <property type="term" value="F:triacylglycerol lipase activity"/>
    <property type="evidence" value="ECO:0007669"/>
    <property type="project" value="InterPro"/>
</dbReference>
<dbReference type="GO" id="GO:0016042">
    <property type="term" value="P:lipid catabolic process"/>
    <property type="evidence" value="ECO:0007669"/>
    <property type="project" value="InterPro"/>
</dbReference>